<evidence type="ECO:0000313" key="1">
    <source>
        <dbReference type="EMBL" id="KAJ0081341.1"/>
    </source>
</evidence>
<evidence type="ECO:0000313" key="2">
    <source>
        <dbReference type="Proteomes" id="UP001164250"/>
    </source>
</evidence>
<dbReference type="Proteomes" id="UP001164250">
    <property type="component" value="Chromosome 12"/>
</dbReference>
<keyword evidence="2" id="KW-1185">Reference proteome</keyword>
<accession>A0ACC1A586</accession>
<gene>
    <name evidence="1" type="ORF">Patl1_11377</name>
</gene>
<proteinExistence type="predicted"/>
<organism evidence="1 2">
    <name type="scientific">Pistacia atlantica</name>
    <dbReference type="NCBI Taxonomy" id="434234"/>
    <lineage>
        <taxon>Eukaryota</taxon>
        <taxon>Viridiplantae</taxon>
        <taxon>Streptophyta</taxon>
        <taxon>Embryophyta</taxon>
        <taxon>Tracheophyta</taxon>
        <taxon>Spermatophyta</taxon>
        <taxon>Magnoliopsida</taxon>
        <taxon>eudicotyledons</taxon>
        <taxon>Gunneridae</taxon>
        <taxon>Pentapetalae</taxon>
        <taxon>rosids</taxon>
        <taxon>malvids</taxon>
        <taxon>Sapindales</taxon>
        <taxon>Anacardiaceae</taxon>
        <taxon>Pistacia</taxon>
    </lineage>
</organism>
<dbReference type="EMBL" id="CM047908">
    <property type="protein sequence ID" value="KAJ0081341.1"/>
    <property type="molecule type" value="Genomic_DNA"/>
</dbReference>
<sequence>MIGFERIFSILDALLMARCATS</sequence>
<protein>
    <submittedName>
        <fullName evidence="1">Uncharacterized protein</fullName>
    </submittedName>
</protein>
<comment type="caution">
    <text evidence="1">The sequence shown here is derived from an EMBL/GenBank/DDBJ whole genome shotgun (WGS) entry which is preliminary data.</text>
</comment>
<name>A0ACC1A586_9ROSI</name>
<reference evidence="2" key="1">
    <citation type="journal article" date="2023" name="G3 (Bethesda)">
        <title>Genome assembly and association tests identify interacting loci associated with vigor, precocity, and sex in interspecific pistachio rootstocks.</title>
        <authorList>
            <person name="Palmer W."/>
            <person name="Jacygrad E."/>
            <person name="Sagayaradj S."/>
            <person name="Cavanaugh K."/>
            <person name="Han R."/>
            <person name="Bertier L."/>
            <person name="Beede B."/>
            <person name="Kafkas S."/>
            <person name="Golino D."/>
            <person name="Preece J."/>
            <person name="Michelmore R."/>
        </authorList>
    </citation>
    <scope>NUCLEOTIDE SEQUENCE [LARGE SCALE GENOMIC DNA]</scope>
</reference>